<comment type="caution">
    <text evidence="9">The sequence shown here is derived from an EMBL/GenBank/DDBJ whole genome shotgun (WGS) entry which is preliminary data.</text>
</comment>
<dbReference type="Gene3D" id="3.30.470.20">
    <property type="entry name" value="ATP-grasp fold, B domain"/>
    <property type="match status" value="1"/>
</dbReference>
<dbReference type="SUPFAM" id="SSF52440">
    <property type="entry name" value="PreATP-grasp domain"/>
    <property type="match status" value="1"/>
</dbReference>
<dbReference type="InterPro" id="IPR011761">
    <property type="entry name" value="ATP-grasp"/>
</dbReference>
<dbReference type="InterPro" id="IPR011764">
    <property type="entry name" value="Biotin_carboxylation_dom"/>
</dbReference>
<dbReference type="PROSITE" id="PS00867">
    <property type="entry name" value="CPSASE_2"/>
    <property type="match status" value="1"/>
</dbReference>
<dbReference type="SMART" id="SM00878">
    <property type="entry name" value="Biotin_carb_C"/>
    <property type="match status" value="1"/>
</dbReference>
<dbReference type="Pfam" id="PF00289">
    <property type="entry name" value="Biotin_carb_N"/>
    <property type="match status" value="1"/>
</dbReference>
<evidence type="ECO:0000313" key="9">
    <source>
        <dbReference type="EMBL" id="KSU89760.1"/>
    </source>
</evidence>
<keyword evidence="2" id="KW-0436">Ligase</keyword>
<dbReference type="AlphaFoldDB" id="A0A0V8JSS3"/>
<dbReference type="EC" id="6.3.4.14" evidence="1"/>
<dbReference type="InterPro" id="IPR005482">
    <property type="entry name" value="Biotin_COase_C"/>
</dbReference>
<dbReference type="PANTHER" id="PTHR18866">
    <property type="entry name" value="CARBOXYLASE:PYRUVATE/ACETYL-COA/PROPIONYL-COA CARBOXYLASE"/>
    <property type="match status" value="1"/>
</dbReference>
<keyword evidence="3 6" id="KW-0547">Nucleotide-binding</keyword>
<dbReference type="EMBL" id="LNQP01000002">
    <property type="protein sequence ID" value="KSU89760.1"/>
    <property type="molecule type" value="Genomic_DNA"/>
</dbReference>
<dbReference type="GO" id="GO:0004075">
    <property type="term" value="F:biotin carboxylase activity"/>
    <property type="evidence" value="ECO:0007669"/>
    <property type="project" value="UniProtKB-EC"/>
</dbReference>
<dbReference type="NCBIfam" id="NF006367">
    <property type="entry name" value="PRK08591.1"/>
    <property type="match status" value="1"/>
</dbReference>
<dbReference type="SUPFAM" id="SSF56059">
    <property type="entry name" value="Glutathione synthetase ATP-binding domain-like"/>
    <property type="match status" value="1"/>
</dbReference>
<proteinExistence type="predicted"/>
<dbReference type="InterPro" id="IPR005479">
    <property type="entry name" value="CPAse_ATP-bd"/>
</dbReference>
<dbReference type="InterPro" id="IPR011054">
    <property type="entry name" value="Rudment_hybrid_motif"/>
</dbReference>
<reference evidence="9 10" key="1">
    <citation type="submission" date="2015-11" db="EMBL/GenBank/DDBJ databases">
        <title>Bacillus caseinolyticus sp nov.</title>
        <authorList>
            <person name="Dastager S.G."/>
            <person name="Mawlankar R."/>
        </authorList>
    </citation>
    <scope>NUCLEOTIDE SEQUENCE [LARGE SCALE GENOMIC DNA]</scope>
    <source>
        <strain evidence="9 10">SGD-V-76</strain>
    </source>
</reference>
<evidence type="ECO:0000313" key="10">
    <source>
        <dbReference type="Proteomes" id="UP000053681"/>
    </source>
</evidence>
<evidence type="ECO:0000256" key="4">
    <source>
        <dbReference type="ARBA" id="ARBA00022840"/>
    </source>
</evidence>
<dbReference type="FunFam" id="3.40.50.20:FF:000010">
    <property type="entry name" value="Propionyl-CoA carboxylase subunit alpha"/>
    <property type="match status" value="1"/>
</dbReference>
<dbReference type="InterPro" id="IPR016185">
    <property type="entry name" value="PreATP-grasp_dom_sf"/>
</dbReference>
<dbReference type="GO" id="GO:0005524">
    <property type="term" value="F:ATP binding"/>
    <property type="evidence" value="ECO:0007669"/>
    <property type="project" value="UniProtKB-UniRule"/>
</dbReference>
<organism evidence="9 10">
    <name type="scientific">Priestia veravalensis</name>
    <dbReference type="NCBI Taxonomy" id="1414648"/>
    <lineage>
        <taxon>Bacteria</taxon>
        <taxon>Bacillati</taxon>
        <taxon>Bacillota</taxon>
        <taxon>Bacilli</taxon>
        <taxon>Bacillales</taxon>
        <taxon>Bacillaceae</taxon>
        <taxon>Priestia</taxon>
    </lineage>
</organism>
<dbReference type="PROSITE" id="PS50975">
    <property type="entry name" value="ATP_GRASP"/>
    <property type="match status" value="1"/>
</dbReference>
<protein>
    <recommendedName>
        <fullName evidence="1">biotin carboxylase</fullName>
        <ecNumber evidence="1">6.3.4.14</ecNumber>
    </recommendedName>
</protein>
<dbReference type="InterPro" id="IPR005481">
    <property type="entry name" value="BC-like_N"/>
</dbReference>
<evidence type="ECO:0000256" key="5">
    <source>
        <dbReference type="ARBA" id="ARBA00023267"/>
    </source>
</evidence>
<feature type="domain" description="Biotin carboxylation" evidence="8">
    <location>
        <begin position="1"/>
        <end position="444"/>
    </location>
</feature>
<evidence type="ECO:0000256" key="6">
    <source>
        <dbReference type="PROSITE-ProRule" id="PRU00409"/>
    </source>
</evidence>
<keyword evidence="4 6" id="KW-0067">ATP-binding</keyword>
<name>A0A0V8JSS3_9BACI</name>
<dbReference type="PROSITE" id="PS50979">
    <property type="entry name" value="BC"/>
    <property type="match status" value="1"/>
</dbReference>
<dbReference type="PROSITE" id="PS00866">
    <property type="entry name" value="CPSASE_1"/>
    <property type="match status" value="1"/>
</dbReference>
<dbReference type="InterPro" id="IPR050856">
    <property type="entry name" value="Biotin_carboxylase_complex"/>
</dbReference>
<evidence type="ECO:0000259" key="8">
    <source>
        <dbReference type="PROSITE" id="PS50979"/>
    </source>
</evidence>
<keyword evidence="5" id="KW-0092">Biotin</keyword>
<dbReference type="Proteomes" id="UP000053681">
    <property type="component" value="Unassembled WGS sequence"/>
</dbReference>
<feature type="domain" description="ATP-grasp" evidence="7">
    <location>
        <begin position="119"/>
        <end position="316"/>
    </location>
</feature>
<evidence type="ECO:0000256" key="3">
    <source>
        <dbReference type="ARBA" id="ARBA00022741"/>
    </source>
</evidence>
<keyword evidence="10" id="KW-1185">Reference proteome</keyword>
<dbReference type="PANTHER" id="PTHR18866:SF33">
    <property type="entry name" value="METHYLCROTONOYL-COA CARBOXYLASE SUBUNIT ALPHA, MITOCHONDRIAL-RELATED"/>
    <property type="match status" value="1"/>
</dbReference>
<accession>A0A0V8JSS3</accession>
<evidence type="ECO:0000256" key="2">
    <source>
        <dbReference type="ARBA" id="ARBA00022598"/>
    </source>
</evidence>
<dbReference type="FunFam" id="3.30.1490.20:FF:000003">
    <property type="entry name" value="acetyl-CoA carboxylase isoform X1"/>
    <property type="match status" value="1"/>
</dbReference>
<gene>
    <name evidence="9" type="ORF">AS180_01285</name>
</gene>
<dbReference type="SUPFAM" id="SSF51246">
    <property type="entry name" value="Rudiment single hybrid motif"/>
    <property type="match status" value="1"/>
</dbReference>
<dbReference type="Pfam" id="PF02785">
    <property type="entry name" value="Biotin_carb_C"/>
    <property type="match status" value="1"/>
</dbReference>
<dbReference type="Pfam" id="PF02786">
    <property type="entry name" value="CPSase_L_D2"/>
    <property type="match status" value="1"/>
</dbReference>
<evidence type="ECO:0000256" key="1">
    <source>
        <dbReference type="ARBA" id="ARBA00013263"/>
    </source>
</evidence>
<sequence>MKKVLIANRGEIAHRIIKTCHTMNIQTVAVHSTADENLPYVKAATVAYEIGEPPVQKSYLNIERLLEIAHQENVDAIHPGYGFLSENSTFAKRVEEEGFVFIGPSPKVIADMGDKVRARKIMKEAGVPVVPGSEGAVADIEEACEIAQAIGYPVMLKASGGGGGIGMVRCDDEKSLRTTYESTKARAKAYFGHEEVFIEKLITDARHIEVQIFGDQLGNAVHLFERDCSVQRRNQKVIEEAPATSLSIDTKQRMYETAVAAAKAVQYYNAGTIEFIVDAQENFYFLEMNTRLQVEHPITEQVTGLDLVKWQLLVARGDALPLQQEEVQLTNHAVEFRVYAEDPVTFLPAPGQITQFSLPERSYVRVDAGYDSGDKVTPFYDPMIAKVIVTGRTRENAIELAKAYFTEASIEGVKTNLPLFKQLLNAEQYVAGKYNTAVLTEVLK</sequence>
<dbReference type="RefSeq" id="WP_025908827.1">
    <property type="nucleotide sequence ID" value="NZ_KQ758627.1"/>
</dbReference>
<dbReference type="GO" id="GO:0046872">
    <property type="term" value="F:metal ion binding"/>
    <property type="evidence" value="ECO:0007669"/>
    <property type="project" value="InterPro"/>
</dbReference>
<evidence type="ECO:0000259" key="7">
    <source>
        <dbReference type="PROSITE" id="PS50975"/>
    </source>
</evidence>